<dbReference type="AlphaFoldDB" id="A0A646KE14"/>
<protein>
    <submittedName>
        <fullName evidence="1">Uncharacterized protein</fullName>
    </submittedName>
</protein>
<dbReference type="Proteomes" id="UP000419138">
    <property type="component" value="Unassembled WGS sequence"/>
</dbReference>
<sequence length="210" mass="23243">MRALHSRLPAKDGVAVFHRIYLTVTEELAQRTGADGSPERRGTTVLDTLLAQRYLTAVSAGDLGLRPPACWQPLLQYRHHPGVRPAQFALAGINAHVGHDLALAVVDACRLLECEPEELENDVDRVDETLTLLEERLRDDLTPGPDLLELADPLTHLMGAWSLDRAREGAWSAARLLWRIRELPALAEEFAERLDTGAGLVGRCLLTPWP</sequence>
<dbReference type="Pfam" id="PF19458">
    <property type="entry name" value="DUF5995"/>
    <property type="match status" value="1"/>
</dbReference>
<keyword evidence="2" id="KW-1185">Reference proteome</keyword>
<gene>
    <name evidence="1" type="ORF">FF041_08380</name>
</gene>
<name>A0A646KE14_STRJU</name>
<accession>A0A646KE14</accession>
<dbReference type="OrthoDB" id="583431at2"/>
<evidence type="ECO:0000313" key="1">
    <source>
        <dbReference type="EMBL" id="MQT00237.1"/>
    </source>
</evidence>
<dbReference type="EMBL" id="VCLA01000066">
    <property type="protein sequence ID" value="MQT00237.1"/>
    <property type="molecule type" value="Genomic_DNA"/>
</dbReference>
<proteinExistence type="predicted"/>
<organism evidence="1 2">
    <name type="scientific">Streptomyces jumonjinensis</name>
    <dbReference type="NCBI Taxonomy" id="1945"/>
    <lineage>
        <taxon>Bacteria</taxon>
        <taxon>Bacillati</taxon>
        <taxon>Actinomycetota</taxon>
        <taxon>Actinomycetes</taxon>
        <taxon>Kitasatosporales</taxon>
        <taxon>Streptomycetaceae</taxon>
        <taxon>Streptomyces</taxon>
    </lineage>
</organism>
<evidence type="ECO:0000313" key="2">
    <source>
        <dbReference type="Proteomes" id="UP000419138"/>
    </source>
</evidence>
<comment type="caution">
    <text evidence="1">The sequence shown here is derived from an EMBL/GenBank/DDBJ whole genome shotgun (WGS) entry which is preliminary data.</text>
</comment>
<reference evidence="1 2" key="1">
    <citation type="submission" date="2019-05" db="EMBL/GenBank/DDBJ databases">
        <title>Comparative genomics and metabolomics analyses of clavulanic acid producing Streptomyces species provides insight into specialized metabolism and evolution of beta-lactam biosynthetic gene clusters.</title>
        <authorList>
            <person name="Moore M.A."/>
            <person name="Cruz-Morales P."/>
            <person name="Barona Gomez F."/>
            <person name="Kapil T."/>
        </authorList>
    </citation>
    <scope>NUCLEOTIDE SEQUENCE [LARGE SCALE GENOMIC DNA]</scope>
    <source>
        <strain evidence="1 2">NRRL 5741</strain>
    </source>
</reference>
<dbReference type="InterPro" id="IPR046037">
    <property type="entry name" value="DUF5995"/>
</dbReference>